<dbReference type="AlphaFoldDB" id="A0A369JH91"/>
<name>A0A369JH91_HYPMA</name>
<keyword evidence="2" id="KW-1185">Reference proteome</keyword>
<reference evidence="1" key="1">
    <citation type="submission" date="2018-04" db="EMBL/GenBank/DDBJ databases">
        <title>Whole genome sequencing of Hypsizygus marmoreus.</title>
        <authorList>
            <person name="Choi I.-G."/>
            <person name="Min B."/>
            <person name="Kim J.-G."/>
            <person name="Kim S."/>
            <person name="Oh Y.-L."/>
            <person name="Kong W.-S."/>
            <person name="Park H."/>
            <person name="Jeong J."/>
            <person name="Song E.-S."/>
        </authorList>
    </citation>
    <scope>NUCLEOTIDE SEQUENCE [LARGE SCALE GENOMIC DNA]</scope>
    <source>
        <strain evidence="1">51987-8</strain>
    </source>
</reference>
<dbReference type="EMBL" id="LUEZ02000058">
    <property type="protein sequence ID" value="RDB20682.1"/>
    <property type="molecule type" value="Genomic_DNA"/>
</dbReference>
<evidence type="ECO:0000313" key="1">
    <source>
        <dbReference type="EMBL" id="RDB20682.1"/>
    </source>
</evidence>
<comment type="caution">
    <text evidence="1">The sequence shown here is derived from an EMBL/GenBank/DDBJ whole genome shotgun (WGS) entry which is preliminary data.</text>
</comment>
<accession>A0A369JH91</accession>
<dbReference type="Proteomes" id="UP000076154">
    <property type="component" value="Unassembled WGS sequence"/>
</dbReference>
<dbReference type="InParanoid" id="A0A369JH91"/>
<evidence type="ECO:0000313" key="2">
    <source>
        <dbReference type="Proteomes" id="UP000076154"/>
    </source>
</evidence>
<proteinExistence type="predicted"/>
<dbReference type="OrthoDB" id="2998550at2759"/>
<organism evidence="1 2">
    <name type="scientific">Hypsizygus marmoreus</name>
    <name type="common">White beech mushroom</name>
    <name type="synonym">Agaricus marmoreus</name>
    <dbReference type="NCBI Taxonomy" id="39966"/>
    <lineage>
        <taxon>Eukaryota</taxon>
        <taxon>Fungi</taxon>
        <taxon>Dikarya</taxon>
        <taxon>Basidiomycota</taxon>
        <taxon>Agaricomycotina</taxon>
        <taxon>Agaricomycetes</taxon>
        <taxon>Agaricomycetidae</taxon>
        <taxon>Agaricales</taxon>
        <taxon>Tricholomatineae</taxon>
        <taxon>Lyophyllaceae</taxon>
        <taxon>Hypsizygus</taxon>
    </lineage>
</organism>
<protein>
    <submittedName>
        <fullName evidence="1">Uncharacterized protein</fullName>
    </submittedName>
</protein>
<sequence length="171" mass="19021">MLRFTFTNKDIVDGLIQSDDNAIHYTTSTTSGINHKPLRSLSAGQTAGAIDWRTGVFDIGGVQRPTATLKHKNGGFFSSEREWMWSGKKYIVKPGGDQWTATRRSDNKICAIFTLRKSHIFKDSEPATITFPVTIPAEDVLFLIMVMIYSVTREADKRSHSDSNMSNASSA</sequence>
<gene>
    <name evidence="1" type="ORF">Hypma_012122</name>
</gene>